<comment type="similarity">
    <text evidence="2">Belongs to the lipid-translocating exporter (LTE) (TC 9.A.26.1) family.</text>
</comment>
<dbReference type="Pfam" id="PF04479">
    <property type="entry name" value="RTA1"/>
    <property type="match status" value="1"/>
</dbReference>
<dbReference type="GO" id="GO:0000324">
    <property type="term" value="C:fungal-type vacuole"/>
    <property type="evidence" value="ECO:0007669"/>
    <property type="project" value="TreeGrafter"/>
</dbReference>
<evidence type="ECO:0000256" key="7">
    <source>
        <dbReference type="ARBA" id="ARBA00037472"/>
    </source>
</evidence>
<dbReference type="PANTHER" id="PTHR31465:SF9">
    <property type="entry name" value="SPHINGOID LONG-CHAIN BASE TRANSPORTER RSB1"/>
    <property type="match status" value="1"/>
</dbReference>
<dbReference type="Proteomes" id="UP000094389">
    <property type="component" value="Unassembled WGS sequence"/>
</dbReference>
<keyword evidence="6 9" id="KW-0472">Membrane</keyword>
<evidence type="ECO:0000256" key="5">
    <source>
        <dbReference type="ARBA" id="ARBA00023055"/>
    </source>
</evidence>
<keyword evidence="4 9" id="KW-1133">Transmembrane helix</keyword>
<keyword evidence="5" id="KW-0445">Lipid transport</keyword>
<dbReference type="STRING" id="983966.A0A1E4RY60"/>
<reference evidence="10 11" key="1">
    <citation type="journal article" date="2016" name="Proc. Natl. Acad. Sci. U.S.A.">
        <title>Comparative genomics of biotechnologically important yeasts.</title>
        <authorList>
            <person name="Riley R."/>
            <person name="Haridas S."/>
            <person name="Wolfe K.H."/>
            <person name="Lopes M.R."/>
            <person name="Hittinger C.T."/>
            <person name="Goeker M."/>
            <person name="Salamov A.A."/>
            <person name="Wisecaver J.H."/>
            <person name="Long T.M."/>
            <person name="Calvey C.H."/>
            <person name="Aerts A.L."/>
            <person name="Barry K.W."/>
            <person name="Choi C."/>
            <person name="Clum A."/>
            <person name="Coughlan A.Y."/>
            <person name="Deshpande S."/>
            <person name="Douglass A.P."/>
            <person name="Hanson S.J."/>
            <person name="Klenk H.-P."/>
            <person name="LaButti K.M."/>
            <person name="Lapidus A."/>
            <person name="Lindquist E.A."/>
            <person name="Lipzen A.M."/>
            <person name="Meier-Kolthoff J.P."/>
            <person name="Ohm R.A."/>
            <person name="Otillar R.P."/>
            <person name="Pangilinan J.L."/>
            <person name="Peng Y."/>
            <person name="Rokas A."/>
            <person name="Rosa C.A."/>
            <person name="Scheuner C."/>
            <person name="Sibirny A.A."/>
            <person name="Slot J.C."/>
            <person name="Stielow J.B."/>
            <person name="Sun H."/>
            <person name="Kurtzman C.P."/>
            <person name="Blackwell M."/>
            <person name="Grigoriev I.V."/>
            <person name="Jeffries T.W."/>
        </authorList>
    </citation>
    <scope>NUCLEOTIDE SEQUENCE [LARGE SCALE GENOMIC DNA]</scope>
    <source>
        <strain evidence="11">ATCC 18201 / CBS 1600 / BCRC 20928 / JCM 3617 / NBRC 0987 / NRRL Y-1542</strain>
    </source>
</reference>
<feature type="transmembrane region" description="Helical" evidence="9">
    <location>
        <begin position="154"/>
        <end position="178"/>
    </location>
</feature>
<dbReference type="EMBL" id="KV453936">
    <property type="protein sequence ID" value="ODV72222.1"/>
    <property type="molecule type" value="Genomic_DNA"/>
</dbReference>
<dbReference type="GO" id="GO:0005886">
    <property type="term" value="C:plasma membrane"/>
    <property type="evidence" value="ECO:0007669"/>
    <property type="project" value="UniProtKB-SubCell"/>
</dbReference>
<dbReference type="OrthoDB" id="3358017at2759"/>
<comment type="function">
    <text evidence="7">Catalyzes the ATP-dependent translocation of sphingoid long-chain bases (LCBs) from the cytoplasmic site toward the extracytoplasmic side of the membrane (flip-flop). Involved in the establishment of the functional lipid asymmetry of the plasma membrane. Regulates intracellular levels of LCBs, sphingolipid precursors that are growth inhibitory at increased levels.</text>
</comment>
<dbReference type="InterPro" id="IPR007568">
    <property type="entry name" value="RTA1"/>
</dbReference>
<evidence type="ECO:0000256" key="9">
    <source>
        <dbReference type="SAM" id="Phobius"/>
    </source>
</evidence>
<evidence type="ECO:0000256" key="6">
    <source>
        <dbReference type="ARBA" id="ARBA00023136"/>
    </source>
</evidence>
<feature type="transmembrane region" description="Helical" evidence="9">
    <location>
        <begin position="121"/>
        <end position="142"/>
    </location>
</feature>
<keyword evidence="11" id="KW-1185">Reference proteome</keyword>
<evidence type="ECO:0000313" key="11">
    <source>
        <dbReference type="Proteomes" id="UP000094389"/>
    </source>
</evidence>
<accession>A0A1E4RY60</accession>
<sequence>MSDADTAYHFYVYNPSLVWNALFTAVMGLALIAHIVQMFYFRTSYWFSVCFILGIICELIGYIARLVSHNNVTNMSIYVCQATTLVFAPVFIMAGIYYLLAQMIVVYGRKYSLISARLCSYAFVIGDVLSLFLQGAGGGLMAGSDGASYNTGQALIITGLACQVLLMTIFLFLVGVFLHRIRFLKSDHFCLDYNPKYETLRKRLVFRWYPVVIIASVLFIYVRSVYRLAEFIEPRSGNLQSKEGYFLVLDALMMNVAIWLLTIFHPGYVIGKVVIAKARSRTNSNDYVDYGAGQCVPQSGKDDNSQYELNKY</sequence>
<comment type="subcellular location">
    <subcellularLocation>
        <location evidence="1">Cell membrane</location>
        <topology evidence="1">Multi-pass membrane protein</topology>
    </subcellularLocation>
</comment>
<dbReference type="RefSeq" id="XP_020069261.1">
    <property type="nucleotide sequence ID" value="XM_020215547.1"/>
</dbReference>
<feature type="transmembrane region" description="Helical" evidence="9">
    <location>
        <begin position="206"/>
        <end position="226"/>
    </location>
</feature>
<feature type="transmembrane region" description="Helical" evidence="9">
    <location>
        <begin position="43"/>
        <end position="64"/>
    </location>
</feature>
<dbReference type="GeneID" id="30989943"/>
<name>A0A1E4RY60_CYBJN</name>
<dbReference type="GO" id="GO:0006869">
    <property type="term" value="P:lipid transport"/>
    <property type="evidence" value="ECO:0007669"/>
    <property type="project" value="UniProtKB-KW"/>
</dbReference>
<evidence type="ECO:0000256" key="1">
    <source>
        <dbReference type="ARBA" id="ARBA00004651"/>
    </source>
</evidence>
<evidence type="ECO:0000256" key="4">
    <source>
        <dbReference type="ARBA" id="ARBA00022989"/>
    </source>
</evidence>
<keyword evidence="3 9" id="KW-0812">Transmembrane</keyword>
<feature type="transmembrane region" description="Helical" evidence="9">
    <location>
        <begin position="246"/>
        <end position="271"/>
    </location>
</feature>
<organism evidence="10 11">
    <name type="scientific">Cyberlindnera jadinii (strain ATCC 18201 / CBS 1600 / BCRC 20928 / JCM 3617 / NBRC 0987 / NRRL Y-1542)</name>
    <name type="common">Torula yeast</name>
    <name type="synonym">Candida utilis</name>
    <dbReference type="NCBI Taxonomy" id="983966"/>
    <lineage>
        <taxon>Eukaryota</taxon>
        <taxon>Fungi</taxon>
        <taxon>Dikarya</taxon>
        <taxon>Ascomycota</taxon>
        <taxon>Saccharomycotina</taxon>
        <taxon>Saccharomycetes</taxon>
        <taxon>Phaffomycetales</taxon>
        <taxon>Phaffomycetaceae</taxon>
        <taxon>Cyberlindnera</taxon>
    </lineage>
</organism>
<dbReference type="PANTHER" id="PTHR31465">
    <property type="entry name" value="PROTEIN RTA1-RELATED"/>
    <property type="match status" value="1"/>
</dbReference>
<evidence type="ECO:0000256" key="8">
    <source>
        <dbReference type="ARBA" id="ARBA00041117"/>
    </source>
</evidence>
<dbReference type="AlphaFoldDB" id="A0A1E4RY60"/>
<evidence type="ECO:0000313" key="10">
    <source>
        <dbReference type="EMBL" id="ODV72222.1"/>
    </source>
</evidence>
<gene>
    <name evidence="10" type="ORF">CYBJADRAFT_168883</name>
</gene>
<protein>
    <recommendedName>
        <fullName evidence="8">Sphingoid long-chain base transporter RSB1</fullName>
    </recommendedName>
</protein>
<evidence type="ECO:0000256" key="2">
    <source>
        <dbReference type="ARBA" id="ARBA00009969"/>
    </source>
</evidence>
<feature type="transmembrane region" description="Helical" evidence="9">
    <location>
        <begin position="76"/>
        <end position="100"/>
    </location>
</feature>
<proteinExistence type="inferred from homology"/>
<feature type="transmembrane region" description="Helical" evidence="9">
    <location>
        <begin position="17"/>
        <end position="36"/>
    </location>
</feature>
<evidence type="ECO:0000256" key="3">
    <source>
        <dbReference type="ARBA" id="ARBA00022692"/>
    </source>
</evidence>
<keyword evidence="5" id="KW-0813">Transport</keyword>